<dbReference type="EMBL" id="JACDUS010000002">
    <property type="protein sequence ID" value="MBA2880648.1"/>
    <property type="molecule type" value="Genomic_DNA"/>
</dbReference>
<dbReference type="AlphaFoldDB" id="A0A7W0C7L2"/>
<protein>
    <submittedName>
        <fullName evidence="1">Putative addiction module component (TIGR02574 family)</fullName>
    </submittedName>
</protein>
<evidence type="ECO:0000313" key="2">
    <source>
        <dbReference type="Proteomes" id="UP000525298"/>
    </source>
</evidence>
<comment type="caution">
    <text evidence="1">The sequence shown here is derived from an EMBL/GenBank/DDBJ whole genome shotgun (WGS) entry which is preliminary data.</text>
</comment>
<reference evidence="1 2" key="1">
    <citation type="submission" date="2020-07" db="EMBL/GenBank/DDBJ databases">
        <title>Genomic Encyclopedia of Type Strains, Phase IV (KMG-IV): sequencing the most valuable type-strain genomes for metagenomic binning, comparative biology and taxonomic classification.</title>
        <authorList>
            <person name="Goeker M."/>
        </authorList>
    </citation>
    <scope>NUCLEOTIDE SEQUENCE [LARGE SCALE GENOMIC DNA]</scope>
    <source>
        <strain evidence="1 2">DSM 17721</strain>
    </source>
</reference>
<organism evidence="1 2">
    <name type="scientific">Desulfosalsimonas propionicica</name>
    <dbReference type="NCBI Taxonomy" id="332175"/>
    <lineage>
        <taxon>Bacteria</taxon>
        <taxon>Pseudomonadati</taxon>
        <taxon>Thermodesulfobacteriota</taxon>
        <taxon>Desulfobacteria</taxon>
        <taxon>Desulfobacterales</taxon>
        <taxon>Desulfosalsimonadaceae</taxon>
        <taxon>Desulfosalsimonas</taxon>
    </lineage>
</organism>
<dbReference type="RefSeq" id="WP_220128289.1">
    <property type="nucleotide sequence ID" value="NZ_JACDUS010000002.1"/>
</dbReference>
<dbReference type="InterPro" id="IPR013406">
    <property type="entry name" value="CHP02574_addiction_mod"/>
</dbReference>
<accession>A0A7W0C7L2</accession>
<name>A0A7W0C7L2_9BACT</name>
<dbReference type="Proteomes" id="UP000525298">
    <property type="component" value="Unassembled WGS sequence"/>
</dbReference>
<proteinExistence type="predicted"/>
<evidence type="ECO:0000313" key="1">
    <source>
        <dbReference type="EMBL" id="MBA2880648.1"/>
    </source>
</evidence>
<keyword evidence="2" id="KW-1185">Reference proteome</keyword>
<sequence length="78" mass="8742">MMGLNHDSVTDKALSLPADARLKLVDKLLASLNPPVEEEVEHLWALEAEKRVSQLENGKTKLISGNEVFARIREKYGK</sequence>
<gene>
    <name evidence="1" type="ORF">HNR65_000966</name>
</gene>
<dbReference type="Pfam" id="PF09720">
    <property type="entry name" value="Unstab_antitox"/>
    <property type="match status" value="1"/>
</dbReference>